<evidence type="ECO:0008006" key="4">
    <source>
        <dbReference type="Google" id="ProtNLM"/>
    </source>
</evidence>
<dbReference type="AlphaFoldDB" id="A0A1M5AXI6"/>
<reference evidence="2 3" key="1">
    <citation type="submission" date="2016-11" db="EMBL/GenBank/DDBJ databases">
        <authorList>
            <person name="Jaros S."/>
            <person name="Januszkiewicz K."/>
            <person name="Wedrychowicz H."/>
        </authorList>
    </citation>
    <scope>NUCLEOTIDE SEQUENCE [LARGE SCALE GENOMIC DNA]</scope>
    <source>
        <strain evidence="2 3">DSM 26897</strain>
    </source>
</reference>
<keyword evidence="3" id="KW-1185">Reference proteome</keyword>
<sequence length="133" mass="14997">MTRYKMRAFYPVVLLFVVLNAFFTAGRSMLARIGADQSVLIAGNLLLFVITLFSFLMAKRGLNDTNPNRFLRSVYSSILVKLFACMFAALAYIAINKSNLNKPALFTLMGLYLVYTFLEVSVLMKMLKQSKNG</sequence>
<keyword evidence="1" id="KW-0812">Transmembrane</keyword>
<protein>
    <recommendedName>
        <fullName evidence="4">ATP synthase protein I</fullName>
    </recommendedName>
</protein>
<accession>A0A1M5AXI6</accession>
<keyword evidence="1" id="KW-0472">Membrane</keyword>
<proteinExistence type="predicted"/>
<evidence type="ECO:0000313" key="2">
    <source>
        <dbReference type="EMBL" id="SHF34935.1"/>
    </source>
</evidence>
<dbReference type="EMBL" id="FQUO01000007">
    <property type="protein sequence ID" value="SHF34935.1"/>
    <property type="molecule type" value="Genomic_DNA"/>
</dbReference>
<feature type="transmembrane region" description="Helical" evidence="1">
    <location>
        <begin position="40"/>
        <end position="58"/>
    </location>
</feature>
<dbReference type="OrthoDB" id="669730at2"/>
<gene>
    <name evidence="2" type="ORF">SAMN05444008_10746</name>
</gene>
<name>A0A1M5AXI6_9BACT</name>
<evidence type="ECO:0000313" key="3">
    <source>
        <dbReference type="Proteomes" id="UP000184368"/>
    </source>
</evidence>
<dbReference type="STRING" id="1302690.BUE76_16220"/>
<feature type="transmembrane region" description="Helical" evidence="1">
    <location>
        <begin position="70"/>
        <end position="93"/>
    </location>
</feature>
<evidence type="ECO:0000256" key="1">
    <source>
        <dbReference type="SAM" id="Phobius"/>
    </source>
</evidence>
<dbReference type="Proteomes" id="UP000184368">
    <property type="component" value="Unassembled WGS sequence"/>
</dbReference>
<feature type="transmembrane region" description="Helical" evidence="1">
    <location>
        <begin position="105"/>
        <end position="124"/>
    </location>
</feature>
<dbReference type="RefSeq" id="WP_073042758.1">
    <property type="nucleotide sequence ID" value="NZ_FQUO01000007.1"/>
</dbReference>
<keyword evidence="1" id="KW-1133">Transmembrane helix</keyword>
<organism evidence="2 3">
    <name type="scientific">Cnuella takakiae</name>
    <dbReference type="NCBI Taxonomy" id="1302690"/>
    <lineage>
        <taxon>Bacteria</taxon>
        <taxon>Pseudomonadati</taxon>
        <taxon>Bacteroidota</taxon>
        <taxon>Chitinophagia</taxon>
        <taxon>Chitinophagales</taxon>
        <taxon>Chitinophagaceae</taxon>
        <taxon>Cnuella</taxon>
    </lineage>
</organism>